<keyword evidence="1" id="KW-0732">Signal</keyword>
<feature type="signal peptide" evidence="1">
    <location>
        <begin position="1"/>
        <end position="20"/>
    </location>
</feature>
<proteinExistence type="predicted"/>
<evidence type="ECO:0000256" key="1">
    <source>
        <dbReference type="SAM" id="SignalP"/>
    </source>
</evidence>
<sequence>MNTRLLLFCSLFIFSLHAYSQNKDGRYILDMVHNNPGEPLTQSVFNDPKALKDQGYTGQVFNDFVFAHAAITFKKLNPAIFPEGSKEWQWVMNAAETVRKNIKAAHAAGIKAYYFTDVIVLPKKLVELYRSDICDSLGRISFERPRTLEIHRIMLEELFETFPDLDGLVIRTGETYLNNIPYHTGNNPITNGPQSHIKLINLLRDEVCVKRNKTIFYRTWSFGGMHESPDYYLKVVNSITPHPQLIFSIKHTQGDYLRTVGFNPTLTLGNHSQIVEVQCQREYEGKGAYPNYVMNGVINGFEEYETNSPQKGYKSLNDIKNSPNFKGVWSWSRGGGWVGPYISNEFWCKLNAYVIAHWATNTAQTEEEVFNRFMDENGIAGASRKEFRELCLLSAKAVLRGHFSSELPFEKDWTFWMRDEFLAGVDSLPESPSYASEGMLYRAFSKYYNQGVLEKAVAEKYEAAAMWQKIESLSRKIVMRNKADQAYVRVSSQYGLLLHKIIAEGWNIMALGFEGDKTGVYNKSKIKTSIENYDHYWKQYESLKNENPACATLYKPYAFVYIGPAYHLKKGMGASVDKYRKLINTGSMDDKASVTK</sequence>
<dbReference type="EMBL" id="JAHSPG010000004">
    <property type="protein sequence ID" value="MBV4357276.1"/>
    <property type="molecule type" value="Genomic_DNA"/>
</dbReference>
<dbReference type="Proteomes" id="UP000812270">
    <property type="component" value="Unassembled WGS sequence"/>
</dbReference>
<keyword evidence="3" id="KW-1185">Reference proteome</keyword>
<accession>A0A9E2S6Y9</accession>
<evidence type="ECO:0000313" key="3">
    <source>
        <dbReference type="Proteomes" id="UP000812270"/>
    </source>
</evidence>
<organism evidence="2 3">
    <name type="scientific">Pinibacter aurantiacus</name>
    <dbReference type="NCBI Taxonomy" id="2851599"/>
    <lineage>
        <taxon>Bacteria</taxon>
        <taxon>Pseudomonadati</taxon>
        <taxon>Bacteroidota</taxon>
        <taxon>Chitinophagia</taxon>
        <taxon>Chitinophagales</taxon>
        <taxon>Chitinophagaceae</taxon>
        <taxon>Pinibacter</taxon>
    </lineage>
</organism>
<name>A0A9E2S6Y9_9BACT</name>
<feature type="chain" id="PRO_5039710038" description="Glycosyl hydrolase family 67" evidence="1">
    <location>
        <begin position="21"/>
        <end position="596"/>
    </location>
</feature>
<dbReference type="RefSeq" id="WP_217790921.1">
    <property type="nucleotide sequence ID" value="NZ_JAHSPG010000004.1"/>
</dbReference>
<evidence type="ECO:0008006" key="4">
    <source>
        <dbReference type="Google" id="ProtNLM"/>
    </source>
</evidence>
<reference evidence="2" key="1">
    <citation type="submission" date="2021-06" db="EMBL/GenBank/DDBJ databases">
        <authorList>
            <person name="Huq M.A."/>
        </authorList>
    </citation>
    <scope>NUCLEOTIDE SEQUENCE</scope>
    <source>
        <strain evidence="2">MAH-26</strain>
    </source>
</reference>
<gene>
    <name evidence="2" type="ORF">KTO63_08975</name>
</gene>
<dbReference type="AlphaFoldDB" id="A0A9E2S6Y9"/>
<protein>
    <recommendedName>
        <fullName evidence="4">Glycosyl hydrolase family 67</fullName>
    </recommendedName>
</protein>
<comment type="caution">
    <text evidence="2">The sequence shown here is derived from an EMBL/GenBank/DDBJ whole genome shotgun (WGS) entry which is preliminary data.</text>
</comment>
<evidence type="ECO:0000313" key="2">
    <source>
        <dbReference type="EMBL" id="MBV4357276.1"/>
    </source>
</evidence>